<feature type="domain" description="Solute-binding protein family 5" evidence="3">
    <location>
        <begin position="138"/>
        <end position="568"/>
    </location>
</feature>
<evidence type="ECO:0000256" key="1">
    <source>
        <dbReference type="ARBA" id="ARBA00004418"/>
    </source>
</evidence>
<accession>A0A5B8LTC0</accession>
<gene>
    <name evidence="4" type="ORF">FPZ08_12235</name>
</gene>
<evidence type="ECO:0000259" key="3">
    <source>
        <dbReference type="Pfam" id="PF00496"/>
    </source>
</evidence>
<dbReference type="GO" id="GO:1904680">
    <property type="term" value="F:peptide transmembrane transporter activity"/>
    <property type="evidence" value="ECO:0007669"/>
    <property type="project" value="TreeGrafter"/>
</dbReference>
<organism evidence="4 5">
    <name type="scientific">Devosia ginsengisoli</name>
    <dbReference type="NCBI Taxonomy" id="400770"/>
    <lineage>
        <taxon>Bacteria</taxon>
        <taxon>Pseudomonadati</taxon>
        <taxon>Pseudomonadota</taxon>
        <taxon>Alphaproteobacteria</taxon>
        <taxon>Hyphomicrobiales</taxon>
        <taxon>Devosiaceae</taxon>
        <taxon>Devosia</taxon>
    </lineage>
</organism>
<dbReference type="PANTHER" id="PTHR30290:SF16">
    <property type="entry name" value="OLIGOPEPTIDE ABC TRANSPORTER, PERIPLASMIC OLIGOPEPTIDE-BINDING PROTEIN"/>
    <property type="match status" value="1"/>
</dbReference>
<dbReference type="Pfam" id="PF00496">
    <property type="entry name" value="SBP_bac_5"/>
    <property type="match status" value="1"/>
</dbReference>
<comment type="similarity">
    <text evidence="2">Belongs to the bacterial solute-binding protein 5 family.</text>
</comment>
<dbReference type="Gene3D" id="3.90.76.10">
    <property type="entry name" value="Dipeptide-binding Protein, Domain 1"/>
    <property type="match status" value="1"/>
</dbReference>
<evidence type="ECO:0000313" key="5">
    <source>
        <dbReference type="Proteomes" id="UP000315364"/>
    </source>
</evidence>
<dbReference type="Gene3D" id="3.40.190.10">
    <property type="entry name" value="Periplasmic binding protein-like II"/>
    <property type="match status" value="2"/>
</dbReference>
<name>A0A5B8LTC0_9HYPH</name>
<dbReference type="PANTHER" id="PTHR30290">
    <property type="entry name" value="PERIPLASMIC BINDING COMPONENT OF ABC TRANSPORTER"/>
    <property type="match status" value="1"/>
</dbReference>
<dbReference type="SUPFAM" id="SSF53850">
    <property type="entry name" value="Periplasmic binding protein-like II"/>
    <property type="match status" value="1"/>
</dbReference>
<proteinExistence type="inferred from homology"/>
<dbReference type="OrthoDB" id="9764591at2"/>
<dbReference type="AlphaFoldDB" id="A0A5B8LTC0"/>
<dbReference type="GO" id="GO:0015833">
    <property type="term" value="P:peptide transport"/>
    <property type="evidence" value="ECO:0007669"/>
    <property type="project" value="TreeGrafter"/>
</dbReference>
<evidence type="ECO:0000256" key="2">
    <source>
        <dbReference type="ARBA" id="ARBA00005695"/>
    </source>
</evidence>
<dbReference type="EMBL" id="CP042304">
    <property type="protein sequence ID" value="QDZ11463.1"/>
    <property type="molecule type" value="Genomic_DNA"/>
</dbReference>
<evidence type="ECO:0000313" key="4">
    <source>
        <dbReference type="EMBL" id="QDZ11463.1"/>
    </source>
</evidence>
<dbReference type="Gene3D" id="3.10.105.10">
    <property type="entry name" value="Dipeptide-binding Protein, Domain 3"/>
    <property type="match status" value="2"/>
</dbReference>
<dbReference type="Proteomes" id="UP000315364">
    <property type="component" value="Chromosome"/>
</dbReference>
<dbReference type="CDD" id="cd08509">
    <property type="entry name" value="PBP2_TmCBP_oligosaccharides_like"/>
    <property type="match status" value="1"/>
</dbReference>
<reference evidence="4 5" key="1">
    <citation type="submission" date="2019-07" db="EMBL/GenBank/DDBJ databases">
        <title>Full genome sequence of Devosia sp. Gsoil 520.</title>
        <authorList>
            <person name="Im W.-T."/>
        </authorList>
    </citation>
    <scope>NUCLEOTIDE SEQUENCE [LARGE SCALE GENOMIC DNA]</scope>
    <source>
        <strain evidence="4 5">Gsoil 520</strain>
    </source>
</reference>
<dbReference type="InterPro" id="IPR000914">
    <property type="entry name" value="SBP_5_dom"/>
</dbReference>
<dbReference type="InterPro" id="IPR039424">
    <property type="entry name" value="SBP_5"/>
</dbReference>
<protein>
    <submittedName>
        <fullName evidence="4">ABC transporter substrate-binding protein</fullName>
    </submittedName>
</protein>
<keyword evidence="5" id="KW-1185">Reference proteome</keyword>
<comment type="subcellular location">
    <subcellularLocation>
        <location evidence="1">Periplasm</location>
    </subcellularLocation>
</comment>
<sequence length="689" mass="77701">MREGPREALLNQQLPAMTSVAAALTSRRASQWVSEAPKQETARPRGIRVSRGGRNMARLGRFLMAPLMGALLTTTAFAQTMTDVGTPRAETLIVQTFDGRAANASAQNPMNSYAIWRGFRELGWSWLWEMDTATGQSYPELAAGPVEVLNDEHTQFRVKLREGVYWSDGTEFTAADVIYSLDTYVKYRSQLGRVAVIANFVKSWKQIDDYTFEVETINPSYDFQTVMGVYTWGSQFVIVPKHVYEPLGDDVVTFQNTNAVTLGPYKIKEFDPNGSWQLWELREDWERSGWGNLGQPKPKFILYKDFGAEETRALAFVQNQYDVDTFMSPDSIEAAKARNPNVESFSPTFPYHDMNDACSYGVYINGQRAPYDKPEVRWALALALDMQQVGISSMSGQFKAGALPLADTPITNPLYYAPLQSWLEELTLPDGYKPYNTNFGAELAEALAAQGVDAAQLPTGDAIETGFGMGWWKHDPAEAAKLLESVGMKKGSDGFFALEDGSPWVIEFVIPGDWNKVIQRIGFSIADSWRQAGFNINTRQVDNGEWTTVQNTNARNQLMINWGQSCTYNSNWQNSWRQFAETYVLPPDSTDALNGNFMRVTDQRIFDIVADSAQLPTDDPQFLENGRQIAQYLTEDMQMINLMNIPTTIPTNKTYWTNFPKQDNFYAAPYTWWSSFKQTVVNIEPTGQQ</sequence>
<dbReference type="KEGG" id="dea:FPZ08_12235"/>